<proteinExistence type="predicted"/>
<gene>
    <name evidence="3" type="ORF">ID128_00195</name>
</gene>
<dbReference type="KEGG" id="wms:ID128_00195"/>
<name>A0A7L7YQQ9_9RICK</name>
<feature type="compositionally biased region" description="Basic and acidic residues" evidence="2">
    <location>
        <begin position="311"/>
        <end position="324"/>
    </location>
</feature>
<reference evidence="3 4" key="1">
    <citation type="submission" date="2020-09" db="EMBL/GenBank/DDBJ databases">
        <title>An Earliest Endosymbiont, Wolbachia massiliensis sp. nov., Strain PL13 From the Bed Bug (Cimex hemipterius), Type strain of a New supergroup T.</title>
        <authorList>
            <person name="Laidoudi Y."/>
            <person name="Levasseur A."/>
            <person name="Medkour H."/>
            <person name="Maaloum M."/>
            <person name="BenKhedher M."/>
            <person name="Sambou M."/>
            <person name="Bassene H."/>
            <person name="Davoust B."/>
            <person name="Fenollar F."/>
            <person name="Raoult D."/>
            <person name="Mediannikov O."/>
        </authorList>
    </citation>
    <scope>NUCLEOTIDE SEQUENCE [LARGE SCALE GENOMIC DNA]</scope>
    <source>
        <strain evidence="3 4">PL13</strain>
    </source>
</reference>
<dbReference type="RefSeq" id="WP_191111147.1">
    <property type="nucleotide sequence ID" value="NZ_CP061738.1"/>
</dbReference>
<keyword evidence="1" id="KW-0175">Coiled coil</keyword>
<feature type="region of interest" description="Disordered" evidence="2">
    <location>
        <begin position="289"/>
        <end position="399"/>
    </location>
</feature>
<sequence length="399" mass="45033">MTNNFDNNDSSIFAGKLRQQDVNASQKLNELKGKIEELARQEEVRKTELENEAIDQIDDILSQVELRAAEDEDCFTSGIDSLLDELCKFLSTFFTEFEVDADPKTYWMIKERKEKSWLAVIMKFIKDKVQELIRKIFSRDLSFDEKLTKEIKGLEEKLFGGGLSKEGEIAILERLEALKNLKLKIQMFLVGWVITSLAALFEVDLVTAVETGTSKEEDKKAEKTSSKEKEATKEAREDVEIKIDAKEKPQLIVPISLFDFSSGFAKPIPLAQREFNILRGPIKKIVELPPKEVMSNKDSEGLKTQNVKGTNEGRNKQAEPKEEVCLAAQGQALPKQGSGKRIGKFQTGSRVSRRENLDNSTKYEPMQGSVNNAQENPRSKVTDAFEERVEGQSVGKTLS</sequence>
<evidence type="ECO:0000256" key="2">
    <source>
        <dbReference type="SAM" id="MobiDB-lite"/>
    </source>
</evidence>
<dbReference type="AlphaFoldDB" id="A0A7L7YQQ9"/>
<dbReference type="Proteomes" id="UP000516514">
    <property type="component" value="Chromosome"/>
</dbReference>
<organism evidence="3 4">
    <name type="scientific">Candidatus Wolbachia massiliensis</name>
    <dbReference type="NCBI Taxonomy" id="1845000"/>
    <lineage>
        <taxon>Bacteria</taxon>
        <taxon>Pseudomonadati</taxon>
        <taxon>Pseudomonadota</taxon>
        <taxon>Alphaproteobacteria</taxon>
        <taxon>Rickettsiales</taxon>
        <taxon>Anaplasmataceae</taxon>
        <taxon>Wolbachieae</taxon>
        <taxon>Wolbachia</taxon>
    </lineage>
</organism>
<dbReference type="EMBL" id="CP061738">
    <property type="protein sequence ID" value="QOD38349.1"/>
    <property type="molecule type" value="Genomic_DNA"/>
</dbReference>
<keyword evidence="4" id="KW-1185">Reference proteome</keyword>
<feature type="coiled-coil region" evidence="1">
    <location>
        <begin position="21"/>
        <end position="52"/>
    </location>
</feature>
<protein>
    <submittedName>
        <fullName evidence="3">Uncharacterized protein</fullName>
    </submittedName>
</protein>
<feature type="region of interest" description="Disordered" evidence="2">
    <location>
        <begin position="214"/>
        <end position="237"/>
    </location>
</feature>
<evidence type="ECO:0000313" key="4">
    <source>
        <dbReference type="Proteomes" id="UP000516514"/>
    </source>
</evidence>
<accession>A0A7L7YQQ9</accession>
<feature type="compositionally biased region" description="Basic and acidic residues" evidence="2">
    <location>
        <begin position="377"/>
        <end position="390"/>
    </location>
</feature>
<feature type="compositionally biased region" description="Polar residues" evidence="2">
    <location>
        <begin position="358"/>
        <end position="376"/>
    </location>
</feature>
<evidence type="ECO:0000256" key="1">
    <source>
        <dbReference type="SAM" id="Coils"/>
    </source>
</evidence>
<evidence type="ECO:0000313" key="3">
    <source>
        <dbReference type="EMBL" id="QOD38349.1"/>
    </source>
</evidence>
<feature type="compositionally biased region" description="Basic and acidic residues" evidence="2">
    <location>
        <begin position="289"/>
        <end position="301"/>
    </location>
</feature>